<dbReference type="PANTHER" id="PTHR41287:SF1">
    <property type="entry name" value="PROTEIN YMFN"/>
    <property type="match status" value="1"/>
</dbReference>
<evidence type="ECO:0000313" key="2">
    <source>
        <dbReference type="EMBL" id="MDQ0153592.1"/>
    </source>
</evidence>
<dbReference type="Proteomes" id="UP001241537">
    <property type="component" value="Unassembled WGS sequence"/>
</dbReference>
<dbReference type="AlphaFoldDB" id="A0AAE3VCI8"/>
<dbReference type="PANTHER" id="PTHR41287">
    <property type="match status" value="1"/>
</dbReference>
<dbReference type="SUPFAM" id="SSF52540">
    <property type="entry name" value="P-loop containing nucleoside triphosphate hydrolases"/>
    <property type="match status" value="1"/>
</dbReference>
<evidence type="ECO:0000259" key="1">
    <source>
        <dbReference type="Pfam" id="PF20441"/>
    </source>
</evidence>
<dbReference type="Gene3D" id="3.40.50.300">
    <property type="entry name" value="P-loop containing nucleotide triphosphate hydrolases"/>
    <property type="match status" value="1"/>
</dbReference>
<name>A0AAE3VCI8_9FIRM</name>
<dbReference type="GO" id="GO:0004519">
    <property type="term" value="F:endonuclease activity"/>
    <property type="evidence" value="ECO:0007669"/>
    <property type="project" value="InterPro"/>
</dbReference>
<dbReference type="RefSeq" id="WP_307255475.1">
    <property type="nucleotide sequence ID" value="NZ_JAUSTO010000025.1"/>
</dbReference>
<evidence type="ECO:0000313" key="3">
    <source>
        <dbReference type="Proteomes" id="UP001241537"/>
    </source>
</evidence>
<gene>
    <name evidence="2" type="ORF">J2S20_002313</name>
</gene>
<dbReference type="InterPro" id="IPR027417">
    <property type="entry name" value="P-loop_NTPase"/>
</dbReference>
<proteinExistence type="predicted"/>
<accession>A0AAE3VCI8</accession>
<comment type="caution">
    <text evidence="2">The sequence shown here is derived from an EMBL/GenBank/DDBJ whole genome shotgun (WGS) entry which is preliminary data.</text>
</comment>
<dbReference type="EMBL" id="JAUSTO010000025">
    <property type="protein sequence ID" value="MDQ0153592.1"/>
    <property type="molecule type" value="Genomic_DNA"/>
</dbReference>
<dbReference type="InterPro" id="IPR005021">
    <property type="entry name" value="Terminase_largesu-like"/>
</dbReference>
<dbReference type="Pfam" id="PF20441">
    <property type="entry name" value="TerL_nuclease"/>
    <property type="match status" value="1"/>
</dbReference>
<keyword evidence="3" id="KW-1185">Reference proteome</keyword>
<protein>
    <submittedName>
        <fullName evidence="2">Phage terminase large subunit-like protein</fullName>
    </submittedName>
</protein>
<feature type="domain" description="Terminase large subunit-like endonuclease" evidence="1">
    <location>
        <begin position="221"/>
        <end position="337"/>
    </location>
</feature>
<sequence>MAKIGRQTPTVSVVLPYTHSKGAEAVNLYKMIGKTAQEWQHFMLNDIMAWAEDGLWVHTRFGYSLPRRNGKSEILTMREFWGLFNGEHIMHTAHRTTTTHSAWEKLLNWVEKTGMRYTSIRANGRERIDLIATGGRIEYRTRTSKSGLGEAFDLLIIDEAQEYTDDQESALKYIVTDSKNPQILMCGTPPTPFSSGTVFKHFRDTVIRTGLPDSGWGEWSVDEETDPRNKDAWYETNPSLGTIFTERSVTDEVGSDTQDFNIQRLGLWMKQNLKSVITTAQWDALQADKLPKLRGRLHIGVKYSKDGDKVAVSLAVKTYSKRIFIEALDCVPVKQGNAWIVRLLAQMDVAAVIIDGASGQALLEEDMKREKLKKPVLPSVKQIITANTCFEQALYDESIVHMDQPSLKQSVCNVDKRSIGSNGGFGYKSIRDGVEVALLDSVILAHWSCMSTKEKKKQRISY</sequence>
<reference evidence="2" key="1">
    <citation type="submission" date="2023-07" db="EMBL/GenBank/DDBJ databases">
        <title>Genomic Encyclopedia of Type Strains, Phase IV (KMG-IV): sequencing the most valuable type-strain genomes for metagenomic binning, comparative biology and taxonomic classification.</title>
        <authorList>
            <person name="Goeker M."/>
        </authorList>
    </citation>
    <scope>NUCLEOTIDE SEQUENCE</scope>
    <source>
        <strain evidence="2">DSM 19659</strain>
    </source>
</reference>
<organism evidence="2 3">
    <name type="scientific">Moryella indoligenes</name>
    <dbReference type="NCBI Taxonomy" id="371674"/>
    <lineage>
        <taxon>Bacteria</taxon>
        <taxon>Bacillati</taxon>
        <taxon>Bacillota</taxon>
        <taxon>Clostridia</taxon>
        <taxon>Lachnospirales</taxon>
        <taxon>Lachnospiraceae</taxon>
        <taxon>Moryella</taxon>
    </lineage>
</organism>
<dbReference type="InterPro" id="IPR046462">
    <property type="entry name" value="TerL_nuclease"/>
</dbReference>